<keyword evidence="5" id="KW-0597">Phosphoprotein</keyword>
<comment type="similarity">
    <text evidence="11">Belongs to the thiolase-like superfamily. Beta-ketoacyl-ACP synthases family.</text>
</comment>
<keyword evidence="4" id="KW-0444">Lipid biosynthesis</keyword>
<evidence type="ECO:0000256" key="5">
    <source>
        <dbReference type="ARBA" id="ARBA00022553"/>
    </source>
</evidence>
<dbReference type="CDD" id="cd00833">
    <property type="entry name" value="PKS"/>
    <property type="match status" value="2"/>
</dbReference>
<dbReference type="GO" id="GO:0006633">
    <property type="term" value="P:fatty acid biosynthetic process"/>
    <property type="evidence" value="ECO:0007669"/>
    <property type="project" value="UniProtKB-UniPathway"/>
</dbReference>
<evidence type="ECO:0000256" key="8">
    <source>
        <dbReference type="ARBA" id="ARBA00023098"/>
    </source>
</evidence>
<evidence type="ECO:0000256" key="9">
    <source>
        <dbReference type="ARBA" id="ARBA00023160"/>
    </source>
</evidence>
<keyword evidence="9" id="KW-0275">Fatty acid biosynthesis</keyword>
<comment type="pathway">
    <text evidence="1">Lipid metabolism; fatty acid biosynthesis.</text>
</comment>
<dbReference type="InterPro" id="IPR013114">
    <property type="entry name" value="FabA_FabZ"/>
</dbReference>
<evidence type="ECO:0000256" key="7">
    <source>
        <dbReference type="ARBA" id="ARBA00022832"/>
    </source>
</evidence>
<dbReference type="Gene3D" id="3.40.366.10">
    <property type="entry name" value="Malonyl-Coenzyme A Acyl Carrier Protein, domain 2"/>
    <property type="match status" value="2"/>
</dbReference>
<keyword evidence="6 11" id="KW-0808">Transferase</keyword>
<evidence type="ECO:0000256" key="3">
    <source>
        <dbReference type="ARBA" id="ARBA00022450"/>
    </source>
</evidence>
<dbReference type="GO" id="GO:0005737">
    <property type="term" value="C:cytoplasm"/>
    <property type="evidence" value="ECO:0007669"/>
    <property type="project" value="InterPro"/>
</dbReference>
<comment type="caution">
    <text evidence="13">The sequence shown here is derived from an EMBL/GenBank/DDBJ whole genome shotgun (WGS) entry which is preliminary data.</text>
</comment>
<evidence type="ECO:0000256" key="2">
    <source>
        <dbReference type="ARBA" id="ARBA00006714"/>
    </source>
</evidence>
<dbReference type="InterPro" id="IPR018201">
    <property type="entry name" value="Ketoacyl_synth_AS"/>
</dbReference>
<keyword evidence="8" id="KW-0443">Lipid metabolism</keyword>
<dbReference type="SUPFAM" id="SSF53901">
    <property type="entry name" value="Thiolase-like"/>
    <property type="match status" value="2"/>
</dbReference>
<dbReference type="InterPro" id="IPR014043">
    <property type="entry name" value="Acyl_transferase_dom"/>
</dbReference>
<dbReference type="InterPro" id="IPR020841">
    <property type="entry name" value="PKS_Beta-ketoAc_synthase_dom"/>
</dbReference>
<dbReference type="Pfam" id="PF02801">
    <property type="entry name" value="Ketoacyl-synt_C"/>
    <property type="match status" value="2"/>
</dbReference>
<sequence>MEQPSLSFPQTCIERWRNCPIAIVGMGCIFPESPTPEAFWKLILEGRCASRRVPENRWGISPDSVTDRPLKPDRAVSRHACLIDSFQPDLTGFEIPESYLQSLDPLYHFVLHAGRQAAASARLEAIDPSRIHVVLAAIALPTDTASRFSDHFPLMDTHPWAGRVTGYPAVLLARAMGFCGEAYTLDAACASSLYALFLGAQALIDHRADAVLAGGVSRPDSLYTQIGFSQLRALSPSGVPAPFSTEADGLVVGEGAGILLLKRLTDARKAGDPILAVIRGMGLSNDTRGNLLAPDSEGQLRAMQAAYAAAGWRPDEVDLIECHGAGTPVGDGVEIESLKRLWADLPQVPGRCPIGSVKSTIGHLLTAAGAAALIKTTLAMAKGMLPPTANVTRETTHKTLTRSPFRLPFHPEPWMRRAPSIPRRAAVSAFGFGGINAHVLIEEDTAALTTNADPIGLLEIQCNRKQDFGPIAIVGMGASVAGLQDIQMLREHLFRGKSAIGNRPDLRCTRNHRLEAIRGGFIERLLFETSAFRIPPIEIDDILVQHLLVLEAARQAIQDAALNLGKNALLRMGVVVGMDFDREACDFHQRWLGCDHAAAASVPPLTATRTLGALGGIIASRIAREFGCGGPSFTVSEDALSGFRALSIAAGMLCRNEADCMLVAAVDIAADVRSLAIAEAGRRFGTELIPFSLEAGGTLPGEGAGALVLKRFEDAQREGHRIYAVVRGLGMSCGKPDDPVSTYERTLRQCLKAGAVQPDAVDLVCAHASADPAEDRMEADGLAAVFQNRPTRVGIVSEKPLIGHTGSASSMMGLILTALSLHHRLIPPMAALPSRTLPSMKQGGLHIPHRLQYWARRHADHLRSAVICAIGMDAQTGHVLLEEAPRFDHRTAGSIAPFALSPPYGLFVLSGSSEDDLLMEVERFRTWLSGQADGLSIASVARVWMEMHQVPGPKRPCRIALLAEDRSILIRHVAQAETLIRNRTESDLIGPSRIAYQPRPVSGSIAFVYPGSGNHSPGMMHTLAAYFPEVFEELEAEDRGLFDTLLPERLVPWRIEWPSDWEADARSTLSRNPVYPIIGQVMFGCVMSRILGRLGLRPDAVLGYSLGESAGLFATGVWRDRPLMLSRMLESPLFTTELAGPCHAVRTAWGIGPEEVFEWTAVGLRCPAETIRKHLTPQMRVRLLIVNTPEECVIGGNRSDVDALVREIGCDAFAIEGVSSVHCDAVSPVATAYRKLHLLPVSPPAGIRFYSAAWARAYEPSSDTAADAITAQALSGFDFPALIRKAWEDGVRIFIEVGPHGSCSRMIDVILKDREHSCCFANWKGEDELLGVLKLCGNLAALGLDPDLSTVYGKTSHPTAPVRTAGRGSSPVYRERIPGIWKTAIQAERSDMRTTPRPASEPPLFDRSQCMTFAVGSIAEVLGPAYAVIDTFPVRVRLPDEPLMLVDRILAVEGKPRSLGSGRVVTEHDVTSDAWYLDAGRAPVCISVEAGQADLFLCSWLGIDLEVRGRRVYRLLDAEVTFFRELPQPGETIRYDIRIEKFIRQAKTWMFFFGFDGTIAGKPFIQMRRGCAGFFTPEEIETSGGILLSDAERKEAKGKTPEGYRPLRTKGKETCSEVQIEALRRGDPAGCFGEAFEGIRLARGLFLPSGRMRLIDRVPLLDPAGGRFGLGRIVAEADIHPDDWFLTCHFMDDPVMPGTLMYECCSHALRVLLLRQGWVSEHPEARFEPLPGAGSVLKCRGPVTPKTRKVRYDVQISEVGFSPNPYVLAEADMFADGKHIVRFTGVSMRLMHAGRKEIEAVQARIETAGSNAADPDRHRPIGRIFHRSEIEAFSKGGSVSTLFGNAFSPLDDGRFVARLPAPPFLFLDRVVTEEAPGLGPKAGNSVTAEYDIDPDAWFFASGGCGCMPYAVLQETALQTCGFLAAHCGSALSSDAGLHFRNLGGRFRQFGDVPPRAGKLGMQAGLIRVSAAQDMVIERFATRVVQDNRTVLEGETEFGFFTEAALRAQAGIRKPAIAAAFSGGEPLPFVNIEAIRTNDVLPGLKLPQPMFRMIDAVCCDTGHPGAFGLGVWTGVCTVRPDAWFFKAHFHEDPVWPGSLGLEAFLQVLRCGMLLQGRVPVVRNANRQFGWILPAGKEHGWTYRGQILPENAKVRIEAHIKAIETEPTPMVTADGFLEVDGLRIYEMTDFSVGIVEKDG</sequence>
<name>A0A7C4RTX7_9BACT</name>
<gene>
    <name evidence="13" type="ORF">ENS29_14775</name>
</gene>
<dbReference type="Pfam" id="PF07977">
    <property type="entry name" value="FabA"/>
    <property type="match status" value="4"/>
</dbReference>
<dbReference type="SUPFAM" id="SSF52151">
    <property type="entry name" value="FabD/lysophospholipase-like"/>
    <property type="match status" value="1"/>
</dbReference>
<evidence type="ECO:0000313" key="13">
    <source>
        <dbReference type="EMBL" id="HGU34088.1"/>
    </source>
</evidence>
<evidence type="ECO:0000256" key="1">
    <source>
        <dbReference type="ARBA" id="ARBA00005194"/>
    </source>
</evidence>
<dbReference type="Pfam" id="PF00109">
    <property type="entry name" value="ketoacyl-synt"/>
    <property type="match status" value="2"/>
</dbReference>
<dbReference type="Gene3D" id="3.30.70.3290">
    <property type="match status" value="1"/>
</dbReference>
<dbReference type="InterPro" id="IPR010083">
    <property type="entry name" value="FabA"/>
</dbReference>
<feature type="domain" description="Ketosynthase family 3 (KS3)" evidence="12">
    <location>
        <begin position="468"/>
        <end position="883"/>
    </location>
</feature>
<dbReference type="Gene3D" id="3.10.129.10">
    <property type="entry name" value="Hotdog Thioesterase"/>
    <property type="match status" value="4"/>
</dbReference>
<dbReference type="EMBL" id="DSUH01000337">
    <property type="protein sequence ID" value="HGU34088.1"/>
    <property type="molecule type" value="Genomic_DNA"/>
</dbReference>
<protein>
    <recommendedName>
        <fullName evidence="12">Ketosynthase family 3 (KS3) domain-containing protein</fullName>
    </recommendedName>
</protein>
<comment type="similarity">
    <text evidence="2">Belongs to the thioester dehydratase family. FabA subfamily.</text>
</comment>
<dbReference type="InterPro" id="IPR016039">
    <property type="entry name" value="Thiolase-like"/>
</dbReference>
<dbReference type="PROSITE" id="PS52004">
    <property type="entry name" value="KS3_2"/>
    <property type="match status" value="2"/>
</dbReference>
<evidence type="ECO:0000256" key="6">
    <source>
        <dbReference type="ARBA" id="ARBA00022679"/>
    </source>
</evidence>
<dbReference type="UniPathway" id="UPA00094"/>
<dbReference type="SMART" id="SM00827">
    <property type="entry name" value="PKS_AT"/>
    <property type="match status" value="1"/>
</dbReference>
<dbReference type="Gene3D" id="3.40.47.10">
    <property type="match status" value="2"/>
</dbReference>
<evidence type="ECO:0000256" key="4">
    <source>
        <dbReference type="ARBA" id="ARBA00022516"/>
    </source>
</evidence>
<dbReference type="PANTHER" id="PTHR43074:SF1">
    <property type="entry name" value="BETA-KETOACYL SYNTHASE FAMILY PROTEIN-RELATED"/>
    <property type="match status" value="1"/>
</dbReference>
<keyword evidence="3" id="KW-0596">Phosphopantetheine</keyword>
<dbReference type="SMART" id="SM00825">
    <property type="entry name" value="PKS_KS"/>
    <property type="match status" value="1"/>
</dbReference>
<accession>A0A7C4RTX7</accession>
<keyword evidence="7" id="KW-0276">Fatty acid metabolism</keyword>
<dbReference type="GO" id="GO:0004315">
    <property type="term" value="F:3-oxoacyl-[acyl-carrier-protein] synthase activity"/>
    <property type="evidence" value="ECO:0007669"/>
    <property type="project" value="InterPro"/>
</dbReference>
<dbReference type="PROSITE" id="PS00606">
    <property type="entry name" value="KS3_1"/>
    <property type="match status" value="1"/>
</dbReference>
<dbReference type="PANTHER" id="PTHR43074">
    <property type="entry name" value="OMEGA-3 POLYUNSATURATED FATTY ACID SYNTHASE PFAB-RELATED"/>
    <property type="match status" value="1"/>
</dbReference>
<dbReference type="InterPro" id="IPR052568">
    <property type="entry name" value="PKS-FAS_Synthase"/>
</dbReference>
<dbReference type="CDD" id="cd01287">
    <property type="entry name" value="FabA"/>
    <property type="match status" value="1"/>
</dbReference>
<dbReference type="GO" id="GO:0019171">
    <property type="term" value="F:(3R)-hydroxyacyl-[acyl-carrier-protein] dehydratase activity"/>
    <property type="evidence" value="ECO:0007669"/>
    <property type="project" value="InterPro"/>
</dbReference>
<organism evidence="13">
    <name type="scientific">Desulfatirhabdium butyrativorans</name>
    <dbReference type="NCBI Taxonomy" id="340467"/>
    <lineage>
        <taxon>Bacteria</taxon>
        <taxon>Pseudomonadati</taxon>
        <taxon>Thermodesulfobacteriota</taxon>
        <taxon>Desulfobacteria</taxon>
        <taxon>Desulfobacterales</taxon>
        <taxon>Desulfatirhabdiaceae</taxon>
        <taxon>Desulfatirhabdium</taxon>
    </lineage>
</organism>
<dbReference type="InterPro" id="IPR016035">
    <property type="entry name" value="Acyl_Trfase/lysoPLipase"/>
</dbReference>
<evidence type="ECO:0000259" key="12">
    <source>
        <dbReference type="PROSITE" id="PS52004"/>
    </source>
</evidence>
<proteinExistence type="inferred from homology"/>
<dbReference type="InterPro" id="IPR001227">
    <property type="entry name" value="Ac_transferase_dom_sf"/>
</dbReference>
<dbReference type="InterPro" id="IPR014030">
    <property type="entry name" value="Ketoacyl_synth_N"/>
</dbReference>
<evidence type="ECO:0000256" key="11">
    <source>
        <dbReference type="RuleBase" id="RU003694"/>
    </source>
</evidence>
<reference evidence="13" key="1">
    <citation type="journal article" date="2020" name="mSystems">
        <title>Genome- and Community-Level Interaction Insights into Carbon Utilization and Element Cycling Functions of Hydrothermarchaeota in Hydrothermal Sediment.</title>
        <authorList>
            <person name="Zhou Z."/>
            <person name="Liu Y."/>
            <person name="Xu W."/>
            <person name="Pan J."/>
            <person name="Luo Z.H."/>
            <person name="Li M."/>
        </authorList>
    </citation>
    <scope>NUCLEOTIDE SEQUENCE [LARGE SCALE GENOMIC DNA]</scope>
    <source>
        <strain evidence="13">SpSt-477</strain>
    </source>
</reference>
<dbReference type="InterPro" id="IPR029069">
    <property type="entry name" value="HotDog_dom_sf"/>
</dbReference>
<dbReference type="SUPFAM" id="SSF54637">
    <property type="entry name" value="Thioesterase/thiol ester dehydrase-isomerase"/>
    <property type="match status" value="4"/>
</dbReference>
<feature type="domain" description="Ketosynthase family 3 (KS3)" evidence="12">
    <location>
        <begin position="18"/>
        <end position="443"/>
    </location>
</feature>
<evidence type="ECO:0000256" key="10">
    <source>
        <dbReference type="ARBA" id="ARBA00023239"/>
    </source>
</evidence>
<keyword evidence="10" id="KW-0456">Lyase</keyword>
<dbReference type="InterPro" id="IPR014031">
    <property type="entry name" value="Ketoacyl_synth_C"/>
</dbReference>